<accession>A0ABD1GMK3</accession>
<sequence>MEDDKKRRKKNKKKKNKQTNEPTETDKLDAKESTSDSQCHVLEIGEKYDVEVSEIADAPNDEIGQITADADGCLANGTEVINLTEVEKQNWLDREATLEGKVNKLQSEKDAQVQKEVTSQSEKIKQLDDEKNALVQNEARSKERLAELEKENNALIQKEGICEQKIQQLQKEMNSQLQKEASLEKEILELKGEKDSWTQTEACFGPKLNQLVDEASLLNLKVVSLEETVKEMERERDSWMLKENSAKESISSLTTDNTKLKAQVEELELSRDTLFSETQQLKEVVSSLQLQINNLEMDKQTLENGHANYEAEAASALVEKLVAENSELVEKVSELHAEHEQRGVRTEQFTNVGSVPGAVSAQSAEVAGAAALMPDLADKQVTEYEASETIGIQSLEDVMAKDERNDELVKVANSSEIMEEDEIVQIPLDENEVVKESNMNVAQNDDNVDVSLTDSPLVGAPFRLISFVARYVSGADLVNTNSG</sequence>
<dbReference type="EMBL" id="JBEAFC010000008">
    <property type="protein sequence ID" value="KAL1545374.1"/>
    <property type="molecule type" value="Genomic_DNA"/>
</dbReference>
<dbReference type="AlphaFoldDB" id="A0ABD1GMK3"/>
<dbReference type="Proteomes" id="UP001567538">
    <property type="component" value="Unassembled WGS sequence"/>
</dbReference>
<gene>
    <name evidence="3" type="ORF">AAHA92_22109</name>
</gene>
<evidence type="ECO:0000313" key="3">
    <source>
        <dbReference type="EMBL" id="KAL1545374.1"/>
    </source>
</evidence>
<evidence type="ECO:0000256" key="2">
    <source>
        <dbReference type="SAM" id="MobiDB-lite"/>
    </source>
</evidence>
<feature type="compositionally biased region" description="Basic and acidic residues" evidence="2">
    <location>
        <begin position="24"/>
        <end position="34"/>
    </location>
</feature>
<reference evidence="3 4" key="1">
    <citation type="submission" date="2024-06" db="EMBL/GenBank/DDBJ databases">
        <title>A chromosome level genome sequence of Diviner's sage (Salvia divinorum).</title>
        <authorList>
            <person name="Ford S.A."/>
            <person name="Ro D.-K."/>
            <person name="Ness R.W."/>
            <person name="Phillips M.A."/>
        </authorList>
    </citation>
    <scope>NUCLEOTIDE SEQUENCE [LARGE SCALE GENOMIC DNA]</scope>
    <source>
        <strain evidence="3">SAF-2024a</strain>
        <tissue evidence="3">Leaf</tissue>
    </source>
</reference>
<keyword evidence="4" id="KW-1185">Reference proteome</keyword>
<feature type="compositionally biased region" description="Basic residues" evidence="2">
    <location>
        <begin position="1"/>
        <end position="17"/>
    </location>
</feature>
<proteinExistence type="predicted"/>
<comment type="caution">
    <text evidence="3">The sequence shown here is derived from an EMBL/GenBank/DDBJ whole genome shotgun (WGS) entry which is preliminary data.</text>
</comment>
<evidence type="ECO:0000313" key="4">
    <source>
        <dbReference type="Proteomes" id="UP001567538"/>
    </source>
</evidence>
<feature type="coiled-coil region" evidence="1">
    <location>
        <begin position="88"/>
        <end position="338"/>
    </location>
</feature>
<evidence type="ECO:0000256" key="1">
    <source>
        <dbReference type="SAM" id="Coils"/>
    </source>
</evidence>
<feature type="region of interest" description="Disordered" evidence="2">
    <location>
        <begin position="1"/>
        <end position="38"/>
    </location>
</feature>
<name>A0ABD1GMK3_SALDI</name>
<organism evidence="3 4">
    <name type="scientific">Salvia divinorum</name>
    <name type="common">Maria pastora</name>
    <name type="synonym">Diviner's sage</name>
    <dbReference type="NCBI Taxonomy" id="28513"/>
    <lineage>
        <taxon>Eukaryota</taxon>
        <taxon>Viridiplantae</taxon>
        <taxon>Streptophyta</taxon>
        <taxon>Embryophyta</taxon>
        <taxon>Tracheophyta</taxon>
        <taxon>Spermatophyta</taxon>
        <taxon>Magnoliopsida</taxon>
        <taxon>eudicotyledons</taxon>
        <taxon>Gunneridae</taxon>
        <taxon>Pentapetalae</taxon>
        <taxon>asterids</taxon>
        <taxon>lamiids</taxon>
        <taxon>Lamiales</taxon>
        <taxon>Lamiaceae</taxon>
        <taxon>Nepetoideae</taxon>
        <taxon>Mentheae</taxon>
        <taxon>Salviinae</taxon>
        <taxon>Salvia</taxon>
        <taxon>Salvia subgen. Calosphace</taxon>
    </lineage>
</organism>
<keyword evidence="1" id="KW-0175">Coiled coil</keyword>
<protein>
    <submittedName>
        <fullName evidence="3">Uncharacterized protein</fullName>
    </submittedName>
</protein>